<evidence type="ECO:0000256" key="1">
    <source>
        <dbReference type="SAM" id="MobiDB-lite"/>
    </source>
</evidence>
<feature type="region of interest" description="Disordered" evidence="1">
    <location>
        <begin position="1"/>
        <end position="39"/>
    </location>
</feature>
<name>S9P6Y5_CYSF2</name>
<dbReference type="Proteomes" id="UP000011682">
    <property type="component" value="Unassembled WGS sequence"/>
</dbReference>
<dbReference type="AlphaFoldDB" id="S9P6Y5"/>
<organism evidence="2 3">
    <name type="scientific">Cystobacter fuscus (strain ATCC 25194 / DSM 2262 / NBRC 100088 / M29)</name>
    <dbReference type="NCBI Taxonomy" id="1242864"/>
    <lineage>
        <taxon>Bacteria</taxon>
        <taxon>Pseudomonadati</taxon>
        <taxon>Myxococcota</taxon>
        <taxon>Myxococcia</taxon>
        <taxon>Myxococcales</taxon>
        <taxon>Cystobacterineae</taxon>
        <taxon>Archangiaceae</taxon>
        <taxon>Cystobacter</taxon>
    </lineage>
</organism>
<accession>S9P6Y5</accession>
<feature type="compositionally biased region" description="Basic and acidic residues" evidence="1">
    <location>
        <begin position="22"/>
        <end position="31"/>
    </location>
</feature>
<protein>
    <submittedName>
        <fullName evidence="2">Uncharacterized protein</fullName>
    </submittedName>
</protein>
<reference evidence="2" key="1">
    <citation type="submission" date="2013-05" db="EMBL/GenBank/DDBJ databases">
        <title>Genome assembly of Cystobacter fuscus DSM 2262.</title>
        <authorList>
            <person name="Sharma G."/>
            <person name="Khatri I."/>
            <person name="Kaur C."/>
            <person name="Mayilraj S."/>
            <person name="Subramanian S."/>
        </authorList>
    </citation>
    <scope>NUCLEOTIDE SEQUENCE [LARGE SCALE GENOMIC DNA]</scope>
    <source>
        <strain evidence="2">DSM 2262</strain>
    </source>
</reference>
<proteinExistence type="predicted"/>
<evidence type="ECO:0000313" key="2">
    <source>
        <dbReference type="EMBL" id="EPX60205.1"/>
    </source>
</evidence>
<evidence type="ECO:0000313" key="3">
    <source>
        <dbReference type="Proteomes" id="UP000011682"/>
    </source>
</evidence>
<gene>
    <name evidence="2" type="ORF">D187_002291</name>
</gene>
<keyword evidence="3" id="KW-1185">Reference proteome</keyword>
<dbReference type="EMBL" id="ANAH02000014">
    <property type="protein sequence ID" value="EPX60205.1"/>
    <property type="molecule type" value="Genomic_DNA"/>
</dbReference>
<sequence>MSRRGQLRLNPLTCGEQTQQARNDEFRRPTHETSGTTGT</sequence>
<comment type="caution">
    <text evidence="2">The sequence shown here is derived from an EMBL/GenBank/DDBJ whole genome shotgun (WGS) entry which is preliminary data.</text>
</comment>